<dbReference type="AlphaFoldDB" id="A0AAQ3QMV3"/>
<dbReference type="Pfam" id="PF12146">
    <property type="entry name" value="Hydrolase_4"/>
    <property type="match status" value="1"/>
</dbReference>
<evidence type="ECO:0000313" key="3">
    <source>
        <dbReference type="Proteomes" id="UP001327560"/>
    </source>
</evidence>
<evidence type="ECO:0000313" key="2">
    <source>
        <dbReference type="EMBL" id="WOL15031.1"/>
    </source>
</evidence>
<dbReference type="InterPro" id="IPR022742">
    <property type="entry name" value="Hydrolase_4"/>
</dbReference>
<gene>
    <name evidence="2" type="ORF">Cni_G23811</name>
</gene>
<reference evidence="2 3" key="1">
    <citation type="submission" date="2023-10" db="EMBL/GenBank/DDBJ databases">
        <title>Chromosome-scale genome assembly provides insights into flower coloration mechanisms of Canna indica.</title>
        <authorList>
            <person name="Li C."/>
        </authorList>
    </citation>
    <scope>NUCLEOTIDE SEQUENCE [LARGE SCALE GENOMIC DNA]</scope>
    <source>
        <tissue evidence="2">Flower</tissue>
    </source>
</reference>
<protein>
    <submittedName>
        <fullName evidence="2">Caffeoylshikimate esterase-like isoform X3</fullName>
    </submittedName>
</protein>
<dbReference type="Gene3D" id="3.40.50.1820">
    <property type="entry name" value="alpha/beta hydrolase"/>
    <property type="match status" value="1"/>
</dbReference>
<dbReference type="InterPro" id="IPR051044">
    <property type="entry name" value="MAG_DAG_Lipase"/>
</dbReference>
<dbReference type="PANTHER" id="PTHR11614">
    <property type="entry name" value="PHOSPHOLIPASE-RELATED"/>
    <property type="match status" value="1"/>
</dbReference>
<evidence type="ECO:0000259" key="1">
    <source>
        <dbReference type="Pfam" id="PF12146"/>
    </source>
</evidence>
<sequence>MLSRFWLGLQHNSGRYMYLSINYRPAALLPELITIPSTVQKLHANFDLNNLFKLDTATRLANKGYAVYGIDYEGHGESSGQQGYIPSFDDLVKDCSDYFISVCERQENKEKSRFLLGVSMGGAVVILLHRREPNYWSGAILLAPLCKIDDKMKPPAFLISILKKLSKIIPTWKVIPAKDMIDVAIKSPEKRQEVRSNPYCYKGNLPLRTGHELLMVSLDIEKNLHQVSLPFLVMHGGDDKIIDPSGSQLLYNSASSSDKTLKLYPGMWHGLTFGEPPEIVERFFSDMVAWLDQRTCMKDQDIISS</sequence>
<dbReference type="SUPFAM" id="SSF53474">
    <property type="entry name" value="alpha/beta-Hydrolases"/>
    <property type="match status" value="1"/>
</dbReference>
<organism evidence="2 3">
    <name type="scientific">Canna indica</name>
    <name type="common">Indian-shot</name>
    <dbReference type="NCBI Taxonomy" id="4628"/>
    <lineage>
        <taxon>Eukaryota</taxon>
        <taxon>Viridiplantae</taxon>
        <taxon>Streptophyta</taxon>
        <taxon>Embryophyta</taxon>
        <taxon>Tracheophyta</taxon>
        <taxon>Spermatophyta</taxon>
        <taxon>Magnoliopsida</taxon>
        <taxon>Liliopsida</taxon>
        <taxon>Zingiberales</taxon>
        <taxon>Cannaceae</taxon>
        <taxon>Canna</taxon>
    </lineage>
</organism>
<proteinExistence type="predicted"/>
<feature type="domain" description="Serine aminopeptidase S33" evidence="1">
    <location>
        <begin position="56"/>
        <end position="273"/>
    </location>
</feature>
<accession>A0AAQ3QMV3</accession>
<name>A0AAQ3QMV3_9LILI</name>
<dbReference type="Proteomes" id="UP001327560">
    <property type="component" value="Chromosome 7"/>
</dbReference>
<dbReference type="InterPro" id="IPR029058">
    <property type="entry name" value="AB_hydrolase_fold"/>
</dbReference>
<dbReference type="EMBL" id="CP136896">
    <property type="protein sequence ID" value="WOL15031.1"/>
    <property type="molecule type" value="Genomic_DNA"/>
</dbReference>
<dbReference type="InterPro" id="IPR000073">
    <property type="entry name" value="AB_hydrolase_1"/>
</dbReference>
<keyword evidence="3" id="KW-1185">Reference proteome</keyword>
<dbReference type="PRINTS" id="PR00111">
    <property type="entry name" value="ABHYDROLASE"/>
</dbReference>